<evidence type="ECO:0000256" key="4">
    <source>
        <dbReference type="ARBA" id="ARBA00022825"/>
    </source>
</evidence>
<evidence type="ECO:0000256" key="6">
    <source>
        <dbReference type="RuleBase" id="RU363034"/>
    </source>
</evidence>
<protein>
    <recommendedName>
        <fullName evidence="8">Peptidase S1 domain-containing protein</fullName>
    </recommendedName>
</protein>
<sequence>MLFIVLIGLFSCALAEPTETRVVGGSSVAIEEYPFIAVVQRVFDEVWWEQTCAGTLITQVVVLSAAHCFESEPPHLWRIRLGSRMASSGGSLHTVQRIVLHPDFHYLYNDVALVRLSVPAVISSTVNRARIAGVNYNLADGTVVRVAGWGANMFRVSSEILLSAEIRIFNQQLCAERWAHLKTQPGQERWPDITDGMICAGIDGVGHCSGDSGGPVVHQNDIVIGIVSFTYICGHHKYPGVHARVSYYSDWIANTANSL</sequence>
<evidence type="ECO:0000313" key="9">
    <source>
        <dbReference type="EMBL" id="KAG6458288.1"/>
    </source>
</evidence>
<dbReference type="SUPFAM" id="SSF50494">
    <property type="entry name" value="Trypsin-like serine proteases"/>
    <property type="match status" value="1"/>
</dbReference>
<feature type="chain" id="PRO_5038276546" description="Peptidase S1 domain-containing protein" evidence="7">
    <location>
        <begin position="16"/>
        <end position="259"/>
    </location>
</feature>
<dbReference type="PROSITE" id="PS00135">
    <property type="entry name" value="TRYPSIN_SER"/>
    <property type="match status" value="1"/>
</dbReference>
<gene>
    <name evidence="9" type="ORF">O3G_MSEX010786</name>
</gene>
<dbReference type="OrthoDB" id="9425590at2759"/>
<proteinExistence type="inferred from homology"/>
<dbReference type="PANTHER" id="PTHR24276">
    <property type="entry name" value="POLYSERASE-RELATED"/>
    <property type="match status" value="1"/>
</dbReference>
<comment type="similarity">
    <text evidence="1">Belongs to the peptidase S1 family.</text>
</comment>
<evidence type="ECO:0000256" key="2">
    <source>
        <dbReference type="ARBA" id="ARBA00022670"/>
    </source>
</evidence>
<dbReference type="PANTHER" id="PTHR24276:SF91">
    <property type="entry name" value="AT26814P-RELATED"/>
    <property type="match status" value="1"/>
</dbReference>
<keyword evidence="4 6" id="KW-0720">Serine protease</keyword>
<reference evidence="9" key="2">
    <citation type="submission" date="2020-12" db="EMBL/GenBank/DDBJ databases">
        <authorList>
            <person name="Kanost M."/>
        </authorList>
    </citation>
    <scope>NUCLEOTIDE SEQUENCE</scope>
</reference>
<evidence type="ECO:0000256" key="5">
    <source>
        <dbReference type="ARBA" id="ARBA00023157"/>
    </source>
</evidence>
<keyword evidence="10" id="KW-1185">Reference proteome</keyword>
<dbReference type="PRINTS" id="PR00722">
    <property type="entry name" value="CHYMOTRYPSIN"/>
</dbReference>
<name>A0A921ZIV0_MANSE</name>
<dbReference type="EMBL" id="JH668578">
    <property type="protein sequence ID" value="KAG6458288.1"/>
    <property type="molecule type" value="Genomic_DNA"/>
</dbReference>
<feature type="signal peptide" evidence="7">
    <location>
        <begin position="1"/>
        <end position="15"/>
    </location>
</feature>
<dbReference type="InterPro" id="IPR033116">
    <property type="entry name" value="TRYPSIN_SER"/>
</dbReference>
<dbReference type="Pfam" id="PF00089">
    <property type="entry name" value="Trypsin"/>
    <property type="match status" value="1"/>
</dbReference>
<dbReference type="PROSITE" id="PS50240">
    <property type="entry name" value="TRYPSIN_DOM"/>
    <property type="match status" value="1"/>
</dbReference>
<dbReference type="GO" id="GO:0004252">
    <property type="term" value="F:serine-type endopeptidase activity"/>
    <property type="evidence" value="ECO:0007669"/>
    <property type="project" value="InterPro"/>
</dbReference>
<keyword evidence="3 6" id="KW-0378">Hydrolase</keyword>
<dbReference type="SMART" id="SM00020">
    <property type="entry name" value="Tryp_SPc"/>
    <property type="match status" value="1"/>
</dbReference>
<dbReference type="EMBL" id="JH668578">
    <property type="protein sequence ID" value="KAG6458287.1"/>
    <property type="molecule type" value="Genomic_DNA"/>
</dbReference>
<dbReference type="GO" id="GO:0006508">
    <property type="term" value="P:proteolysis"/>
    <property type="evidence" value="ECO:0007669"/>
    <property type="project" value="UniProtKB-KW"/>
</dbReference>
<dbReference type="AlphaFoldDB" id="A0A921ZIV0"/>
<reference evidence="9" key="1">
    <citation type="journal article" date="2016" name="Insect Biochem. Mol. Biol.">
        <title>Multifaceted biological insights from a draft genome sequence of the tobacco hornworm moth, Manduca sexta.</title>
        <authorList>
            <person name="Kanost M.R."/>
            <person name="Arrese E.L."/>
            <person name="Cao X."/>
            <person name="Chen Y.R."/>
            <person name="Chellapilla S."/>
            <person name="Goldsmith M.R."/>
            <person name="Grosse-Wilde E."/>
            <person name="Heckel D.G."/>
            <person name="Herndon N."/>
            <person name="Jiang H."/>
            <person name="Papanicolaou A."/>
            <person name="Qu J."/>
            <person name="Soulages J.L."/>
            <person name="Vogel H."/>
            <person name="Walters J."/>
            <person name="Waterhouse R.M."/>
            <person name="Ahn S.J."/>
            <person name="Almeida F.C."/>
            <person name="An C."/>
            <person name="Aqrawi P."/>
            <person name="Bretschneider A."/>
            <person name="Bryant W.B."/>
            <person name="Bucks S."/>
            <person name="Chao H."/>
            <person name="Chevignon G."/>
            <person name="Christen J.M."/>
            <person name="Clarke D.F."/>
            <person name="Dittmer N.T."/>
            <person name="Ferguson L.C.F."/>
            <person name="Garavelou S."/>
            <person name="Gordon K.H.J."/>
            <person name="Gunaratna R.T."/>
            <person name="Han Y."/>
            <person name="Hauser F."/>
            <person name="He Y."/>
            <person name="Heidel-Fischer H."/>
            <person name="Hirsh A."/>
            <person name="Hu Y."/>
            <person name="Jiang H."/>
            <person name="Kalra D."/>
            <person name="Klinner C."/>
            <person name="Konig C."/>
            <person name="Kovar C."/>
            <person name="Kroll A.R."/>
            <person name="Kuwar S.S."/>
            <person name="Lee S.L."/>
            <person name="Lehman R."/>
            <person name="Li K."/>
            <person name="Li Z."/>
            <person name="Liang H."/>
            <person name="Lovelace S."/>
            <person name="Lu Z."/>
            <person name="Mansfield J.H."/>
            <person name="McCulloch K.J."/>
            <person name="Mathew T."/>
            <person name="Morton B."/>
            <person name="Muzny D.M."/>
            <person name="Neunemann D."/>
            <person name="Ongeri F."/>
            <person name="Pauchet Y."/>
            <person name="Pu L.L."/>
            <person name="Pyrousis I."/>
            <person name="Rao X.J."/>
            <person name="Redding A."/>
            <person name="Roesel C."/>
            <person name="Sanchez-Gracia A."/>
            <person name="Schaack S."/>
            <person name="Shukla A."/>
            <person name="Tetreau G."/>
            <person name="Wang Y."/>
            <person name="Xiong G.H."/>
            <person name="Traut W."/>
            <person name="Walsh T.K."/>
            <person name="Worley K.C."/>
            <person name="Wu D."/>
            <person name="Wu W."/>
            <person name="Wu Y.Q."/>
            <person name="Zhang X."/>
            <person name="Zou Z."/>
            <person name="Zucker H."/>
            <person name="Briscoe A.D."/>
            <person name="Burmester T."/>
            <person name="Clem R.J."/>
            <person name="Feyereisen R."/>
            <person name="Grimmelikhuijzen C.J.P."/>
            <person name="Hamodrakas S.J."/>
            <person name="Hansson B.S."/>
            <person name="Huguet E."/>
            <person name="Jermiin L.S."/>
            <person name="Lan Q."/>
            <person name="Lehman H.K."/>
            <person name="Lorenzen M."/>
            <person name="Merzendorfer H."/>
            <person name="Michalopoulos I."/>
            <person name="Morton D.B."/>
            <person name="Muthukrishnan S."/>
            <person name="Oakeshott J.G."/>
            <person name="Palmer W."/>
            <person name="Park Y."/>
            <person name="Passarelli A.L."/>
            <person name="Rozas J."/>
            <person name="Schwartz L.M."/>
            <person name="Smith W."/>
            <person name="Southgate A."/>
            <person name="Vilcinskas A."/>
            <person name="Vogt R."/>
            <person name="Wang P."/>
            <person name="Werren J."/>
            <person name="Yu X.Q."/>
            <person name="Zhou J.J."/>
            <person name="Brown S.J."/>
            <person name="Scherer S.E."/>
            <person name="Richards S."/>
            <person name="Blissard G.W."/>
        </authorList>
    </citation>
    <scope>NUCLEOTIDE SEQUENCE</scope>
</reference>
<keyword evidence="7" id="KW-0732">Signal</keyword>
<dbReference type="InterPro" id="IPR043504">
    <property type="entry name" value="Peptidase_S1_PA_chymotrypsin"/>
</dbReference>
<keyword evidence="2 6" id="KW-0645">Protease</keyword>
<evidence type="ECO:0000256" key="1">
    <source>
        <dbReference type="ARBA" id="ARBA00007664"/>
    </source>
</evidence>
<dbReference type="Gene3D" id="2.40.10.10">
    <property type="entry name" value="Trypsin-like serine proteases"/>
    <property type="match status" value="1"/>
</dbReference>
<dbReference type="InterPro" id="IPR009003">
    <property type="entry name" value="Peptidase_S1_PA"/>
</dbReference>
<dbReference type="InterPro" id="IPR050430">
    <property type="entry name" value="Peptidase_S1"/>
</dbReference>
<dbReference type="InterPro" id="IPR001254">
    <property type="entry name" value="Trypsin_dom"/>
</dbReference>
<dbReference type="PROSITE" id="PS00134">
    <property type="entry name" value="TRYPSIN_HIS"/>
    <property type="match status" value="1"/>
</dbReference>
<feature type="domain" description="Peptidase S1" evidence="8">
    <location>
        <begin position="22"/>
        <end position="257"/>
    </location>
</feature>
<evidence type="ECO:0000259" key="8">
    <source>
        <dbReference type="PROSITE" id="PS50240"/>
    </source>
</evidence>
<comment type="caution">
    <text evidence="9">The sequence shown here is derived from an EMBL/GenBank/DDBJ whole genome shotgun (WGS) entry which is preliminary data.</text>
</comment>
<organism evidence="9 10">
    <name type="scientific">Manduca sexta</name>
    <name type="common">Tobacco hawkmoth</name>
    <name type="synonym">Tobacco hornworm</name>
    <dbReference type="NCBI Taxonomy" id="7130"/>
    <lineage>
        <taxon>Eukaryota</taxon>
        <taxon>Metazoa</taxon>
        <taxon>Ecdysozoa</taxon>
        <taxon>Arthropoda</taxon>
        <taxon>Hexapoda</taxon>
        <taxon>Insecta</taxon>
        <taxon>Pterygota</taxon>
        <taxon>Neoptera</taxon>
        <taxon>Endopterygota</taxon>
        <taxon>Lepidoptera</taxon>
        <taxon>Glossata</taxon>
        <taxon>Ditrysia</taxon>
        <taxon>Bombycoidea</taxon>
        <taxon>Sphingidae</taxon>
        <taxon>Sphinginae</taxon>
        <taxon>Sphingini</taxon>
        <taxon>Manduca</taxon>
    </lineage>
</organism>
<dbReference type="CDD" id="cd00190">
    <property type="entry name" value="Tryp_SPc"/>
    <property type="match status" value="1"/>
</dbReference>
<evidence type="ECO:0000256" key="7">
    <source>
        <dbReference type="SAM" id="SignalP"/>
    </source>
</evidence>
<dbReference type="InterPro" id="IPR001314">
    <property type="entry name" value="Peptidase_S1A"/>
</dbReference>
<dbReference type="InterPro" id="IPR018114">
    <property type="entry name" value="TRYPSIN_HIS"/>
</dbReference>
<evidence type="ECO:0000313" key="10">
    <source>
        <dbReference type="Proteomes" id="UP000791440"/>
    </source>
</evidence>
<accession>A0A921ZIV0</accession>
<evidence type="ECO:0000256" key="3">
    <source>
        <dbReference type="ARBA" id="ARBA00022801"/>
    </source>
</evidence>
<keyword evidence="5" id="KW-1015">Disulfide bond</keyword>
<dbReference type="Proteomes" id="UP000791440">
    <property type="component" value="Unassembled WGS sequence"/>
</dbReference>